<dbReference type="PANTHER" id="PTHR10953:SF102">
    <property type="entry name" value="ADENYLYLTRANSFERASE AND SULFURTRANSFERASE MOCS3"/>
    <property type="match status" value="1"/>
</dbReference>
<evidence type="ECO:0000256" key="12">
    <source>
        <dbReference type="ARBA" id="ARBA00075328"/>
    </source>
</evidence>
<evidence type="ECO:0000256" key="6">
    <source>
        <dbReference type="ARBA" id="ARBA00052218"/>
    </source>
</evidence>
<evidence type="ECO:0000256" key="11">
    <source>
        <dbReference type="ARBA" id="ARBA00075110"/>
    </source>
</evidence>
<dbReference type="NCBIfam" id="NF006444">
    <property type="entry name" value="PRK08762.1"/>
    <property type="match status" value="1"/>
</dbReference>
<organism evidence="15 16">
    <name type="scientific">Rhodanobacter thiooxydans</name>
    <dbReference type="NCBI Taxonomy" id="416169"/>
    <lineage>
        <taxon>Bacteria</taxon>
        <taxon>Pseudomonadati</taxon>
        <taxon>Pseudomonadota</taxon>
        <taxon>Gammaproteobacteria</taxon>
        <taxon>Lysobacterales</taxon>
        <taxon>Rhodanobacteraceae</taxon>
        <taxon>Rhodanobacter</taxon>
    </lineage>
</organism>
<accession>A0A154QMQ5</accession>
<dbReference type="eggNOG" id="COG0607">
    <property type="taxonomic scope" value="Bacteria"/>
</dbReference>
<evidence type="ECO:0000256" key="7">
    <source>
        <dbReference type="ARBA" id="ARBA00055169"/>
    </source>
</evidence>
<keyword evidence="5" id="KW-0067">ATP-binding</keyword>
<evidence type="ECO:0000256" key="5">
    <source>
        <dbReference type="ARBA" id="ARBA00022840"/>
    </source>
</evidence>
<comment type="pathway">
    <text evidence="1">Cofactor biosynthesis; molybdopterin biosynthesis.</text>
</comment>
<dbReference type="Pfam" id="PF00581">
    <property type="entry name" value="Rhodanese"/>
    <property type="match status" value="1"/>
</dbReference>
<evidence type="ECO:0000256" key="9">
    <source>
        <dbReference type="ARBA" id="ARBA00066884"/>
    </source>
</evidence>
<sequence length="392" mass="41998">MSVPTNRDSWLEQLRRRISEVSPAQALAQQALGALLIDVREDAERAGGLPAHALGLSRGHLELRIEDLQQDRERPLLLLCASGRRSLLAAESLQRLGYRQVSSVAGGFTRWKAEGLPIAAGTLDPDAAERYARQLQLAQVGEQGQTRLGAAKVAIVGAGGLGSPAALYLAAAGVGQLTLIDNDTVERSNLHRQVVHADARVGMAKTTSAQMTLQALNPRIRVETRAERLDAGNVERLLAGHDLILDGTDNFPTRYLLAAASLRLKMPMIYGAVERFSGQLGVFDPRRDDSPCYRCLFPLPPSAADAPNCSEAGVLGVLPGIVGLLQATEALKLILGLGDPLVGQLLSFDALGMQFHKTRLPRNPDCPACSARATFTGYPQIEALCSSDVRPD</sequence>
<protein>
    <recommendedName>
        <fullName evidence="10">Molybdopterin-synthase adenylyltransferase</fullName>
        <ecNumber evidence="9">2.7.7.80</ecNumber>
    </recommendedName>
    <alternativeName>
        <fullName evidence="13">MoaD protein adenylase</fullName>
    </alternativeName>
    <alternativeName>
        <fullName evidence="11">Molybdopterin-converting factor subunit 1 adenylase</fullName>
    </alternativeName>
    <alternativeName>
        <fullName evidence="12">Sulfur carrier protein MoaD adenylyltransferase</fullName>
    </alternativeName>
</protein>
<dbReference type="eggNOG" id="COG0476">
    <property type="taxonomic scope" value="Bacteria"/>
</dbReference>
<dbReference type="AlphaFoldDB" id="A0A154QMQ5"/>
<dbReference type="InterPro" id="IPR001763">
    <property type="entry name" value="Rhodanese-like_dom"/>
</dbReference>
<keyword evidence="16" id="KW-1185">Reference proteome</keyword>
<proteinExistence type="inferred from homology"/>
<evidence type="ECO:0000256" key="8">
    <source>
        <dbReference type="ARBA" id="ARBA00063809"/>
    </source>
</evidence>
<dbReference type="InterPro" id="IPR000594">
    <property type="entry name" value="ThiF_NAD_FAD-bd"/>
</dbReference>
<dbReference type="PROSITE" id="PS50206">
    <property type="entry name" value="RHODANESE_3"/>
    <property type="match status" value="1"/>
</dbReference>
<feature type="domain" description="Rhodanese" evidence="14">
    <location>
        <begin position="33"/>
        <end position="120"/>
    </location>
</feature>
<evidence type="ECO:0000313" key="16">
    <source>
        <dbReference type="Proteomes" id="UP000076131"/>
    </source>
</evidence>
<dbReference type="GO" id="GO:0008641">
    <property type="term" value="F:ubiquitin-like modifier activating enzyme activity"/>
    <property type="evidence" value="ECO:0007669"/>
    <property type="project" value="InterPro"/>
</dbReference>
<dbReference type="EC" id="2.7.7.80" evidence="9"/>
<dbReference type="SUPFAM" id="SSF69572">
    <property type="entry name" value="Activating enzymes of the ubiquitin-like proteins"/>
    <property type="match status" value="1"/>
</dbReference>
<dbReference type="GO" id="GO:0004792">
    <property type="term" value="F:thiosulfate-cyanide sulfurtransferase activity"/>
    <property type="evidence" value="ECO:0007669"/>
    <property type="project" value="TreeGrafter"/>
</dbReference>
<evidence type="ECO:0000256" key="3">
    <source>
        <dbReference type="ARBA" id="ARBA00022679"/>
    </source>
</evidence>
<dbReference type="Proteomes" id="UP000076131">
    <property type="component" value="Unassembled WGS sequence"/>
</dbReference>
<dbReference type="GO" id="GO:0005524">
    <property type="term" value="F:ATP binding"/>
    <property type="evidence" value="ECO:0007669"/>
    <property type="project" value="UniProtKB-KW"/>
</dbReference>
<dbReference type="Pfam" id="PF00899">
    <property type="entry name" value="ThiF"/>
    <property type="match status" value="1"/>
</dbReference>
<keyword evidence="3" id="KW-0808">Transferase</keyword>
<dbReference type="InterPro" id="IPR045886">
    <property type="entry name" value="ThiF/MoeB/HesA"/>
</dbReference>
<dbReference type="RefSeq" id="WP_008433286.1">
    <property type="nucleotide sequence ID" value="NZ_LVJS01000003.1"/>
</dbReference>
<dbReference type="InterPro" id="IPR036873">
    <property type="entry name" value="Rhodanese-like_dom_sf"/>
</dbReference>
<dbReference type="GO" id="GO:0008146">
    <property type="term" value="F:sulfotransferase activity"/>
    <property type="evidence" value="ECO:0007669"/>
    <property type="project" value="TreeGrafter"/>
</dbReference>
<name>A0A154QMQ5_9GAMM</name>
<dbReference type="Gene3D" id="3.40.50.720">
    <property type="entry name" value="NAD(P)-binding Rossmann-like Domain"/>
    <property type="match status" value="1"/>
</dbReference>
<comment type="subunit">
    <text evidence="8">Homodimer. Forms a stable heterotetrameric complex of 2 MoeB and 2 MoaD during adenylation of MoaD.</text>
</comment>
<keyword evidence="4" id="KW-0547">Nucleotide-binding</keyword>
<reference evidence="15 16" key="1">
    <citation type="journal article" date="2016" name="MBio">
        <title>Lateral Gene Transfer in a Heavy Metal-Contaminated-Groundwater Microbial Community.</title>
        <authorList>
            <person name="Hemme C.L."/>
            <person name="Green S.J."/>
            <person name="Rishishwar L."/>
            <person name="Prakash O."/>
            <person name="Pettenato A."/>
            <person name="Chakraborty R."/>
            <person name="Deutschbauer A.M."/>
            <person name="Van Nostrand J.D."/>
            <person name="Wu L."/>
            <person name="He Z."/>
            <person name="Jordan I.K."/>
            <person name="Hazen T.C."/>
            <person name="Arkin A.P."/>
            <person name="Kostka J.E."/>
            <person name="Zhou J."/>
        </authorList>
    </citation>
    <scope>NUCLEOTIDE SEQUENCE [LARGE SCALE GENOMIC DNA]</scope>
    <source>
        <strain evidence="15 16">FW104-T7</strain>
    </source>
</reference>
<dbReference type="EMBL" id="LVJS01000003">
    <property type="protein sequence ID" value="KZC25351.1"/>
    <property type="molecule type" value="Genomic_DNA"/>
</dbReference>
<comment type="function">
    <text evidence="7">Catalyzes the adenylation by ATP of the carboxyl group of the C-terminal glycine of sulfur carrier protein MoaD.</text>
</comment>
<evidence type="ECO:0000256" key="13">
    <source>
        <dbReference type="ARBA" id="ARBA00078531"/>
    </source>
</evidence>
<evidence type="ECO:0000259" key="14">
    <source>
        <dbReference type="PROSITE" id="PS50206"/>
    </source>
</evidence>
<gene>
    <name evidence="15" type="ORF">RHOFW104T7_03930</name>
</gene>
<dbReference type="SMART" id="SM00450">
    <property type="entry name" value="RHOD"/>
    <property type="match status" value="1"/>
</dbReference>
<dbReference type="FunFam" id="3.40.50.720:FF:000033">
    <property type="entry name" value="Adenylyltransferase and sulfurtransferase MOCS3"/>
    <property type="match status" value="1"/>
</dbReference>
<dbReference type="NCBIfam" id="NF004281">
    <property type="entry name" value="PRK05690.1"/>
    <property type="match status" value="1"/>
</dbReference>
<evidence type="ECO:0000256" key="1">
    <source>
        <dbReference type="ARBA" id="ARBA00005046"/>
    </source>
</evidence>
<dbReference type="GO" id="GO:0061605">
    <property type="term" value="F:molybdopterin-synthase adenylyltransferase activity"/>
    <property type="evidence" value="ECO:0007669"/>
    <property type="project" value="UniProtKB-EC"/>
</dbReference>
<evidence type="ECO:0000256" key="2">
    <source>
        <dbReference type="ARBA" id="ARBA00009919"/>
    </source>
</evidence>
<dbReference type="PANTHER" id="PTHR10953">
    <property type="entry name" value="UBIQUITIN-ACTIVATING ENZYME E1"/>
    <property type="match status" value="1"/>
</dbReference>
<comment type="similarity">
    <text evidence="2">Belongs to the HesA/MoeB/ThiF family.</text>
</comment>
<dbReference type="SUPFAM" id="SSF52821">
    <property type="entry name" value="Rhodanese/Cell cycle control phosphatase"/>
    <property type="match status" value="1"/>
</dbReference>
<dbReference type="Gene3D" id="3.40.250.10">
    <property type="entry name" value="Rhodanese-like domain"/>
    <property type="match status" value="1"/>
</dbReference>
<comment type="catalytic activity">
    <reaction evidence="6">
        <text>[molybdopterin-synthase sulfur-carrier protein]-C-terminal Gly-Gly + ATP + H(+) = [molybdopterin-synthase sulfur-carrier protein]-C-terminal Gly-Gly-AMP + diphosphate</text>
        <dbReference type="Rhea" id="RHEA:43616"/>
        <dbReference type="Rhea" id="RHEA-COMP:12159"/>
        <dbReference type="Rhea" id="RHEA-COMP:12202"/>
        <dbReference type="ChEBI" id="CHEBI:15378"/>
        <dbReference type="ChEBI" id="CHEBI:30616"/>
        <dbReference type="ChEBI" id="CHEBI:33019"/>
        <dbReference type="ChEBI" id="CHEBI:90618"/>
        <dbReference type="ChEBI" id="CHEBI:90778"/>
        <dbReference type="EC" id="2.7.7.80"/>
    </reaction>
</comment>
<evidence type="ECO:0000313" key="15">
    <source>
        <dbReference type="EMBL" id="KZC25351.1"/>
    </source>
</evidence>
<evidence type="ECO:0000256" key="10">
    <source>
        <dbReference type="ARBA" id="ARBA00073635"/>
    </source>
</evidence>
<dbReference type="InterPro" id="IPR035985">
    <property type="entry name" value="Ubiquitin-activating_enz"/>
</dbReference>
<dbReference type="CDD" id="cd00757">
    <property type="entry name" value="ThiF_MoeB_HesA_family"/>
    <property type="match status" value="1"/>
</dbReference>
<evidence type="ECO:0000256" key="4">
    <source>
        <dbReference type="ARBA" id="ARBA00022741"/>
    </source>
</evidence>
<comment type="caution">
    <text evidence="15">The sequence shown here is derived from an EMBL/GenBank/DDBJ whole genome shotgun (WGS) entry which is preliminary data.</text>
</comment>
<dbReference type="STRING" id="416169.RHOFW104T7_03930"/>
<dbReference type="GO" id="GO:0005829">
    <property type="term" value="C:cytosol"/>
    <property type="evidence" value="ECO:0007669"/>
    <property type="project" value="TreeGrafter"/>
</dbReference>